<dbReference type="PROSITE" id="PS50405">
    <property type="entry name" value="GST_CTER"/>
    <property type="match status" value="1"/>
</dbReference>
<protein>
    <submittedName>
        <fullName evidence="3">Glutathione S-transferase family protein</fullName>
    </submittedName>
</protein>
<organism evidence="3 4">
    <name type="scientific">Devosia rhodophyticola</name>
    <dbReference type="NCBI Taxonomy" id="3026423"/>
    <lineage>
        <taxon>Bacteria</taxon>
        <taxon>Pseudomonadati</taxon>
        <taxon>Pseudomonadota</taxon>
        <taxon>Alphaproteobacteria</taxon>
        <taxon>Hyphomicrobiales</taxon>
        <taxon>Devosiaceae</taxon>
        <taxon>Devosia</taxon>
    </lineage>
</organism>
<accession>A0ABY7YWL5</accession>
<dbReference type="Proteomes" id="UP001222118">
    <property type="component" value="Chromosome"/>
</dbReference>
<dbReference type="Pfam" id="PF13410">
    <property type="entry name" value="GST_C_2"/>
    <property type="match status" value="1"/>
</dbReference>
<feature type="domain" description="GST N-terminal" evidence="1">
    <location>
        <begin position="3"/>
        <end position="84"/>
    </location>
</feature>
<dbReference type="PANTHER" id="PTHR44051">
    <property type="entry name" value="GLUTATHIONE S-TRANSFERASE-RELATED"/>
    <property type="match status" value="1"/>
</dbReference>
<dbReference type="SUPFAM" id="SSF47616">
    <property type="entry name" value="GST C-terminal domain-like"/>
    <property type="match status" value="1"/>
</dbReference>
<keyword evidence="4" id="KW-1185">Reference proteome</keyword>
<dbReference type="PANTHER" id="PTHR44051:SF19">
    <property type="entry name" value="DISULFIDE-BOND OXIDOREDUCTASE YFCG"/>
    <property type="match status" value="1"/>
</dbReference>
<feature type="domain" description="GST C-terminal" evidence="2">
    <location>
        <begin position="89"/>
        <end position="213"/>
    </location>
</feature>
<dbReference type="CDD" id="cd03047">
    <property type="entry name" value="GST_N_2"/>
    <property type="match status" value="1"/>
</dbReference>
<dbReference type="InterPro" id="IPR036282">
    <property type="entry name" value="Glutathione-S-Trfase_C_sf"/>
</dbReference>
<dbReference type="Gene3D" id="1.20.1050.10">
    <property type="match status" value="1"/>
</dbReference>
<evidence type="ECO:0000313" key="4">
    <source>
        <dbReference type="Proteomes" id="UP001222118"/>
    </source>
</evidence>
<dbReference type="Pfam" id="PF02798">
    <property type="entry name" value="GST_N"/>
    <property type="match status" value="1"/>
</dbReference>
<dbReference type="SUPFAM" id="SSF52833">
    <property type="entry name" value="Thioredoxin-like"/>
    <property type="match status" value="1"/>
</dbReference>
<dbReference type="InterPro" id="IPR004045">
    <property type="entry name" value="Glutathione_S-Trfase_N"/>
</dbReference>
<dbReference type="InterPro" id="IPR040079">
    <property type="entry name" value="Glutathione_S-Trfase"/>
</dbReference>
<proteinExistence type="predicted"/>
<dbReference type="PROSITE" id="PS50404">
    <property type="entry name" value="GST_NTER"/>
    <property type="match status" value="1"/>
</dbReference>
<reference evidence="3 4" key="1">
    <citation type="submission" date="2023-02" db="EMBL/GenBank/DDBJ databases">
        <title>Devosia chondri sp. nov., isolated from the phycosphere of marine algae.</title>
        <authorList>
            <person name="Kim J.M."/>
            <person name="Lee J.K."/>
            <person name="Choi B.J."/>
            <person name="Bayburt H."/>
            <person name="Jeon C.O."/>
        </authorList>
    </citation>
    <scope>NUCLEOTIDE SEQUENCE [LARGE SCALE GENOMIC DNA]</scope>
    <source>
        <strain evidence="3 4">G2-5</strain>
    </source>
</reference>
<dbReference type="SFLD" id="SFLDG00358">
    <property type="entry name" value="Main_(cytGST)"/>
    <property type="match status" value="1"/>
</dbReference>
<dbReference type="RefSeq" id="WP_282211286.1">
    <property type="nucleotide sequence ID" value="NZ_CP118247.1"/>
</dbReference>
<dbReference type="SFLD" id="SFLDS00019">
    <property type="entry name" value="Glutathione_Transferase_(cytos"/>
    <property type="match status" value="1"/>
</dbReference>
<dbReference type="Gene3D" id="3.40.30.10">
    <property type="entry name" value="Glutaredoxin"/>
    <property type="match status" value="1"/>
</dbReference>
<evidence type="ECO:0000259" key="1">
    <source>
        <dbReference type="PROSITE" id="PS50404"/>
    </source>
</evidence>
<dbReference type="InterPro" id="IPR036249">
    <property type="entry name" value="Thioredoxin-like_sf"/>
</dbReference>
<gene>
    <name evidence="3" type="ORF">PSQ90_16220</name>
</gene>
<evidence type="ECO:0000259" key="2">
    <source>
        <dbReference type="PROSITE" id="PS50405"/>
    </source>
</evidence>
<evidence type="ECO:0000313" key="3">
    <source>
        <dbReference type="EMBL" id="WDR05768.1"/>
    </source>
</evidence>
<name>A0ABY7YWL5_9HYPH</name>
<sequence length="213" mass="23991">MTTDLTLWGRKNSANVQKAVWALAEVGKEYEHIAVGGAFKGLDTPEYRALNPNGLVPTLQDGDLIVWESQAILRYIAAEYGAEKLWRATPRERAIVDQWADWGAITFQPAWLGIFINVVRTPKSKQNPDAIAAVVKKSNDAMALLDAQLAGREFVAGDFSYADIAIGVALYRWYTMEFNRPILPNVDAWYDRLQSRPTFKSSIMVSYDDLYVR</sequence>
<dbReference type="InterPro" id="IPR010987">
    <property type="entry name" value="Glutathione-S-Trfase_C-like"/>
</dbReference>
<dbReference type="SFLD" id="SFLDG01150">
    <property type="entry name" value="Main.1:_Beta-like"/>
    <property type="match status" value="1"/>
</dbReference>
<dbReference type="EMBL" id="CP118247">
    <property type="protein sequence ID" value="WDR05768.1"/>
    <property type="molecule type" value="Genomic_DNA"/>
</dbReference>